<feature type="non-terminal residue" evidence="1">
    <location>
        <position position="222"/>
    </location>
</feature>
<reference evidence="2" key="1">
    <citation type="journal article" date="2013" name="Ind. Biotechnol.">
        <title>Comparative genomics analysis of Trichoderma reesei strains.</title>
        <authorList>
            <person name="Koike H."/>
            <person name="Aerts A."/>
            <person name="LaButti K."/>
            <person name="Grigoriev I.V."/>
            <person name="Baker S.E."/>
        </authorList>
    </citation>
    <scope>NUCLEOTIDE SEQUENCE [LARGE SCALE GENOMIC DNA]</scope>
    <source>
        <strain evidence="2">ATCC 56765 / BCRC 32924 / NRRL 11460 / Rut C-30</strain>
    </source>
</reference>
<dbReference type="HOGENOM" id="CLU_045407_0_0_1"/>
<dbReference type="OrthoDB" id="4662630at2759"/>
<dbReference type="AlphaFoldDB" id="A0A024S8G5"/>
<evidence type="ECO:0000313" key="2">
    <source>
        <dbReference type="Proteomes" id="UP000024376"/>
    </source>
</evidence>
<evidence type="ECO:0000313" key="1">
    <source>
        <dbReference type="EMBL" id="ETS00472.1"/>
    </source>
</evidence>
<protein>
    <submittedName>
        <fullName evidence="1">Uncharacterized protein</fullName>
    </submittedName>
</protein>
<dbReference type="Proteomes" id="UP000024376">
    <property type="component" value="Unassembled WGS sequence"/>
</dbReference>
<accession>A0A024S8G5</accession>
<organism evidence="1 2">
    <name type="scientific">Hypocrea jecorina (strain ATCC 56765 / BCRC 32924 / NRRL 11460 / Rut C-30)</name>
    <name type="common">Trichoderma reesei</name>
    <dbReference type="NCBI Taxonomy" id="1344414"/>
    <lineage>
        <taxon>Eukaryota</taxon>
        <taxon>Fungi</taxon>
        <taxon>Dikarya</taxon>
        <taxon>Ascomycota</taxon>
        <taxon>Pezizomycotina</taxon>
        <taxon>Sordariomycetes</taxon>
        <taxon>Hypocreomycetidae</taxon>
        <taxon>Hypocreales</taxon>
        <taxon>Hypocreaceae</taxon>
        <taxon>Trichoderma</taxon>
    </lineage>
</organism>
<feature type="non-terminal residue" evidence="1">
    <location>
        <position position="1"/>
    </location>
</feature>
<gene>
    <name evidence="1" type="ORF">M419DRAFT_57398</name>
</gene>
<dbReference type="EMBL" id="KI911152">
    <property type="protein sequence ID" value="ETS00472.1"/>
    <property type="molecule type" value="Genomic_DNA"/>
</dbReference>
<name>A0A024S8G5_HYPJR</name>
<dbReference type="KEGG" id="trr:M419DRAFT_57398"/>
<sequence>GNDSASSHCCDAKQHLPGSDKAGYRCCPLDQFARGVVCSSLGKILADGECVCPFDMIEDANGLCQDNTPEPSCKSGLYEGKCYLFKVSDGLFGPGMGGQYDVVDESRKFGKFRFCKTEACSGRSSINPRDEFRIYDVHGDGLTAQSSGLWMTWAPQSPMETTATWRKASRLAITRWADGKYCLSQVFDAFANQQCFPMWVVEVPCDIRAPENNCLWSESCSC</sequence>
<proteinExistence type="predicted"/>